<organism evidence="2 3">
    <name type="scientific">Muraenolepis orangiensis</name>
    <name type="common">Patagonian moray cod</name>
    <dbReference type="NCBI Taxonomy" id="630683"/>
    <lineage>
        <taxon>Eukaryota</taxon>
        <taxon>Metazoa</taxon>
        <taxon>Chordata</taxon>
        <taxon>Craniata</taxon>
        <taxon>Vertebrata</taxon>
        <taxon>Euteleostomi</taxon>
        <taxon>Actinopterygii</taxon>
        <taxon>Neopterygii</taxon>
        <taxon>Teleostei</taxon>
        <taxon>Neoteleostei</taxon>
        <taxon>Acanthomorphata</taxon>
        <taxon>Zeiogadaria</taxon>
        <taxon>Gadariae</taxon>
        <taxon>Gadiformes</taxon>
        <taxon>Muraenolepidoidei</taxon>
        <taxon>Muraenolepididae</taxon>
        <taxon>Muraenolepis</taxon>
    </lineage>
</organism>
<name>A0A9Q0ISG2_9TELE</name>
<accession>A0A9Q0ISG2</accession>
<reference evidence="2" key="1">
    <citation type="submission" date="2022-07" db="EMBL/GenBank/DDBJ databases">
        <title>Chromosome-level genome of Muraenolepis orangiensis.</title>
        <authorList>
            <person name="Kim J."/>
        </authorList>
    </citation>
    <scope>NUCLEOTIDE SEQUENCE</scope>
    <source>
        <strain evidence="2">KU_S4_2022</strain>
        <tissue evidence="2">Muscle</tissue>
    </source>
</reference>
<dbReference type="OrthoDB" id="10061052at2759"/>
<keyword evidence="3" id="KW-1185">Reference proteome</keyword>
<feature type="region of interest" description="Disordered" evidence="1">
    <location>
        <begin position="1"/>
        <end position="33"/>
    </location>
</feature>
<gene>
    <name evidence="2" type="ORF">NHX12_023106</name>
</gene>
<dbReference type="AlphaFoldDB" id="A0A9Q0ISG2"/>
<comment type="caution">
    <text evidence="2">The sequence shown here is derived from an EMBL/GenBank/DDBJ whole genome shotgun (WGS) entry which is preliminary data.</text>
</comment>
<feature type="compositionally biased region" description="Basic and acidic residues" evidence="1">
    <location>
        <begin position="10"/>
        <end position="24"/>
    </location>
</feature>
<protein>
    <submittedName>
        <fullName evidence="2">Uncharacterized protein</fullName>
    </submittedName>
</protein>
<evidence type="ECO:0000256" key="1">
    <source>
        <dbReference type="SAM" id="MobiDB-lite"/>
    </source>
</evidence>
<proteinExistence type="predicted"/>
<sequence>MAAVPGAIDAMERPWEDGERERRQSGAPQRPAAALHCEVASKAKGLSRFSELLDAVKLFMEEKDKDYPELSDPKWLVTDEAVAELEMIKLSEEDRLKPEGRDP</sequence>
<dbReference type="EMBL" id="JANIIK010000039">
    <property type="protein sequence ID" value="KAJ3608575.1"/>
    <property type="molecule type" value="Genomic_DNA"/>
</dbReference>
<evidence type="ECO:0000313" key="2">
    <source>
        <dbReference type="EMBL" id="KAJ3608575.1"/>
    </source>
</evidence>
<dbReference type="Proteomes" id="UP001148018">
    <property type="component" value="Unassembled WGS sequence"/>
</dbReference>
<evidence type="ECO:0000313" key="3">
    <source>
        <dbReference type="Proteomes" id="UP001148018"/>
    </source>
</evidence>